<dbReference type="InterPro" id="IPR015422">
    <property type="entry name" value="PyrdxlP-dep_Trfase_small"/>
</dbReference>
<evidence type="ECO:0000256" key="2">
    <source>
        <dbReference type="ARBA" id="ARBA00003444"/>
    </source>
</evidence>
<dbReference type="PROSITE" id="PS00105">
    <property type="entry name" value="AA_TRANSFER_CLASS_1"/>
    <property type="match status" value="1"/>
</dbReference>
<name>A0A560HCG3_9PROT</name>
<dbReference type="Gene3D" id="3.40.640.10">
    <property type="entry name" value="Type I PLP-dependent aspartate aminotransferase-like (Major domain)"/>
    <property type="match status" value="1"/>
</dbReference>
<dbReference type="InterPro" id="IPR004839">
    <property type="entry name" value="Aminotransferase_I/II_large"/>
</dbReference>
<gene>
    <name evidence="11" type="ORF">FBZ90_105222</name>
</gene>
<dbReference type="GO" id="GO:0030170">
    <property type="term" value="F:pyridoxal phosphate binding"/>
    <property type="evidence" value="ECO:0007669"/>
    <property type="project" value="InterPro"/>
</dbReference>
<dbReference type="EC" id="4.1.1.81" evidence="4"/>
<evidence type="ECO:0000313" key="12">
    <source>
        <dbReference type="Proteomes" id="UP000315751"/>
    </source>
</evidence>
<keyword evidence="5" id="KW-0169">Cobalamin biosynthesis</keyword>
<dbReference type="EMBL" id="VITR01000005">
    <property type="protein sequence ID" value="TWB43409.1"/>
    <property type="molecule type" value="Genomic_DNA"/>
</dbReference>
<comment type="function">
    <text evidence="2">Decarboxylates L-threonine-O-3-phosphate to yield (R)-1-amino-2-propanol O-2-phosphate, the precursor for the linkage between the nucleotide loop and the corrin ring in cobalamin.</text>
</comment>
<dbReference type="InterPro" id="IPR015421">
    <property type="entry name" value="PyrdxlP-dep_Trfase_major"/>
</dbReference>
<accession>A0A560HCG3</accession>
<comment type="caution">
    <text evidence="11">The sequence shown here is derived from an EMBL/GenBank/DDBJ whole genome shotgun (WGS) entry which is preliminary data.</text>
</comment>
<dbReference type="UniPathway" id="UPA00148"/>
<dbReference type="SUPFAM" id="SSF53383">
    <property type="entry name" value="PLP-dependent transferases"/>
    <property type="match status" value="1"/>
</dbReference>
<evidence type="ECO:0000256" key="6">
    <source>
        <dbReference type="ARBA" id="ARBA00022898"/>
    </source>
</evidence>
<dbReference type="Pfam" id="PF00155">
    <property type="entry name" value="Aminotran_1_2"/>
    <property type="match status" value="1"/>
</dbReference>
<evidence type="ECO:0000256" key="5">
    <source>
        <dbReference type="ARBA" id="ARBA00022573"/>
    </source>
</evidence>
<comment type="pathway">
    <text evidence="3">Cofactor biosynthesis; adenosylcobalamin biosynthesis.</text>
</comment>
<keyword evidence="12" id="KW-1185">Reference proteome</keyword>
<evidence type="ECO:0000256" key="9">
    <source>
        <dbReference type="ARBA" id="ARBA00048531"/>
    </source>
</evidence>
<feature type="domain" description="Aminotransferase class I/classII large" evidence="10">
    <location>
        <begin position="81"/>
        <end position="340"/>
    </location>
</feature>
<keyword evidence="6" id="KW-0663">Pyridoxal phosphate</keyword>
<evidence type="ECO:0000256" key="4">
    <source>
        <dbReference type="ARBA" id="ARBA00012285"/>
    </source>
</evidence>
<dbReference type="OrthoDB" id="9799304at2"/>
<dbReference type="GO" id="GO:0009236">
    <property type="term" value="P:cobalamin biosynthetic process"/>
    <property type="evidence" value="ECO:0007669"/>
    <property type="project" value="UniProtKB-UniPathway"/>
</dbReference>
<dbReference type="PANTHER" id="PTHR42885:SF1">
    <property type="entry name" value="THREONINE-PHOSPHATE DECARBOXYLASE"/>
    <property type="match status" value="1"/>
</dbReference>
<comment type="cofactor">
    <cofactor evidence="1">
        <name>pyridoxal 5'-phosphate</name>
        <dbReference type="ChEBI" id="CHEBI:597326"/>
    </cofactor>
</comment>
<evidence type="ECO:0000256" key="3">
    <source>
        <dbReference type="ARBA" id="ARBA00004953"/>
    </source>
</evidence>
<proteinExistence type="predicted"/>
<comment type="catalytic activity">
    <reaction evidence="9">
        <text>O-phospho-L-threonine + H(+) = (R)-1-aminopropan-2-yl phosphate + CO2</text>
        <dbReference type="Rhea" id="RHEA:11492"/>
        <dbReference type="ChEBI" id="CHEBI:15378"/>
        <dbReference type="ChEBI" id="CHEBI:16526"/>
        <dbReference type="ChEBI" id="CHEBI:58563"/>
        <dbReference type="ChEBI" id="CHEBI:58675"/>
        <dbReference type="EC" id="4.1.1.81"/>
    </reaction>
</comment>
<organism evidence="11 12">
    <name type="scientific">Nitrospirillum amazonense</name>
    <dbReference type="NCBI Taxonomy" id="28077"/>
    <lineage>
        <taxon>Bacteria</taxon>
        <taxon>Pseudomonadati</taxon>
        <taxon>Pseudomonadota</taxon>
        <taxon>Alphaproteobacteria</taxon>
        <taxon>Rhodospirillales</taxon>
        <taxon>Azospirillaceae</taxon>
        <taxon>Nitrospirillum</taxon>
    </lineage>
</organism>
<dbReference type="AlphaFoldDB" id="A0A560HCG3"/>
<dbReference type="RefSeq" id="WP_145731717.1">
    <property type="nucleotide sequence ID" value="NZ_VITR01000005.1"/>
</dbReference>
<dbReference type="InterPro" id="IPR004838">
    <property type="entry name" value="NHTrfase_class1_PyrdxlP-BS"/>
</dbReference>
<evidence type="ECO:0000256" key="7">
    <source>
        <dbReference type="ARBA" id="ARBA00023239"/>
    </source>
</evidence>
<dbReference type="GO" id="GO:0048472">
    <property type="term" value="F:threonine-phosphate decarboxylase activity"/>
    <property type="evidence" value="ECO:0007669"/>
    <property type="project" value="UniProtKB-EC"/>
</dbReference>
<evidence type="ECO:0000313" key="11">
    <source>
        <dbReference type="EMBL" id="TWB43409.1"/>
    </source>
</evidence>
<dbReference type="NCBIfam" id="TIGR01140">
    <property type="entry name" value="L_thr_O3P_dcar"/>
    <property type="match status" value="1"/>
</dbReference>
<keyword evidence="7" id="KW-0456">Lyase</keyword>
<sequence>MNDAAAPQGRDGIRHGGDLTQAARLFPDAPAPWIDLSTGINPWPYPLPTLPPSAWAALPTRGAMDALLAAAAGAYGAPGPDSLIAAPGSELLIQTLPRLRPRGEVAIVGPTYGDHTRAWSAGGHRVRLVPAPEGAPDTADVLVVCNPNNPDGRTWGPAELLDRAADLAARGGWLVVDEAYADLDPGRSLCGHAGRPGLILLRSFGKFFGLGGLRLGFMLAPAPLLDAVRAELGAWAVSGPALAVGAVALADLDWQAETRRRLAAAADALDGMVRGVGLPVVGGTALYRLLDAGDARHLWRHLAQSGLWTRSFPEHRGREGWLRLGLPPDRDAVDRLARALASFAKCQGGWPPSQ</sequence>
<evidence type="ECO:0000256" key="1">
    <source>
        <dbReference type="ARBA" id="ARBA00001933"/>
    </source>
</evidence>
<evidence type="ECO:0000256" key="8">
    <source>
        <dbReference type="ARBA" id="ARBA00029996"/>
    </source>
</evidence>
<dbReference type="Gene3D" id="3.90.1150.10">
    <property type="entry name" value="Aspartate Aminotransferase, domain 1"/>
    <property type="match status" value="1"/>
</dbReference>
<protein>
    <recommendedName>
        <fullName evidence="4">threonine-phosphate decarboxylase</fullName>
        <ecNumber evidence="4">4.1.1.81</ecNumber>
    </recommendedName>
    <alternativeName>
        <fullName evidence="8">L-threonine-O-3-phosphate decarboxylase</fullName>
    </alternativeName>
</protein>
<dbReference type="PANTHER" id="PTHR42885">
    <property type="entry name" value="HISTIDINOL-PHOSPHATE AMINOTRANSFERASE-RELATED"/>
    <property type="match status" value="1"/>
</dbReference>
<dbReference type="InterPro" id="IPR005860">
    <property type="entry name" value="CobD"/>
</dbReference>
<dbReference type="CDD" id="cd00609">
    <property type="entry name" value="AAT_like"/>
    <property type="match status" value="1"/>
</dbReference>
<reference evidence="11 12" key="1">
    <citation type="submission" date="2019-06" db="EMBL/GenBank/DDBJ databases">
        <title>Genomic Encyclopedia of Type Strains, Phase IV (KMG-V): Genome sequencing to study the core and pangenomes of soil and plant-associated prokaryotes.</title>
        <authorList>
            <person name="Whitman W."/>
        </authorList>
    </citation>
    <scope>NUCLEOTIDE SEQUENCE [LARGE SCALE GENOMIC DNA]</scope>
    <source>
        <strain evidence="11 12">BR 11622</strain>
    </source>
</reference>
<dbReference type="InterPro" id="IPR015424">
    <property type="entry name" value="PyrdxlP-dep_Trfase"/>
</dbReference>
<evidence type="ECO:0000259" key="10">
    <source>
        <dbReference type="Pfam" id="PF00155"/>
    </source>
</evidence>
<dbReference type="Proteomes" id="UP000315751">
    <property type="component" value="Unassembled WGS sequence"/>
</dbReference>